<keyword evidence="5" id="KW-0539">Nucleus</keyword>
<keyword evidence="4" id="KW-0804">Transcription</keyword>
<dbReference type="PANTHER" id="PTHR11945:SF779">
    <property type="entry name" value="AGAMOUS-LIKE MADS-BOX PROTEIN AGL61"/>
    <property type="match status" value="1"/>
</dbReference>
<comment type="subcellular location">
    <subcellularLocation>
        <location evidence="1">Nucleus</location>
    </subcellularLocation>
</comment>
<gene>
    <name evidence="7" type="ORF">CCAM_LOCUS34808</name>
</gene>
<dbReference type="InterPro" id="IPR002100">
    <property type="entry name" value="TF_MADSbox"/>
</dbReference>
<keyword evidence="8" id="KW-1185">Reference proteome</keyword>
<dbReference type="Pfam" id="PF00319">
    <property type="entry name" value="SRF-TF"/>
    <property type="match status" value="1"/>
</dbReference>
<dbReference type="EMBL" id="OOIL02004749">
    <property type="protein sequence ID" value="VFQ93032.1"/>
    <property type="molecule type" value="Genomic_DNA"/>
</dbReference>
<evidence type="ECO:0000256" key="5">
    <source>
        <dbReference type="ARBA" id="ARBA00023242"/>
    </source>
</evidence>
<evidence type="ECO:0000313" key="7">
    <source>
        <dbReference type="EMBL" id="VFQ93032.1"/>
    </source>
</evidence>
<dbReference type="SMART" id="SM00432">
    <property type="entry name" value="MADS"/>
    <property type="match status" value="1"/>
</dbReference>
<organism evidence="7 8">
    <name type="scientific">Cuscuta campestris</name>
    <dbReference type="NCBI Taxonomy" id="132261"/>
    <lineage>
        <taxon>Eukaryota</taxon>
        <taxon>Viridiplantae</taxon>
        <taxon>Streptophyta</taxon>
        <taxon>Embryophyta</taxon>
        <taxon>Tracheophyta</taxon>
        <taxon>Spermatophyta</taxon>
        <taxon>Magnoliopsida</taxon>
        <taxon>eudicotyledons</taxon>
        <taxon>Gunneridae</taxon>
        <taxon>Pentapetalae</taxon>
        <taxon>asterids</taxon>
        <taxon>lamiids</taxon>
        <taxon>Solanales</taxon>
        <taxon>Convolvulaceae</taxon>
        <taxon>Cuscuteae</taxon>
        <taxon>Cuscuta</taxon>
        <taxon>Cuscuta subgen. Grammica</taxon>
        <taxon>Cuscuta sect. Cleistogrammica</taxon>
    </lineage>
</organism>
<dbReference type="InterPro" id="IPR036879">
    <property type="entry name" value="TF_MADSbox_sf"/>
</dbReference>
<dbReference type="PRINTS" id="PR00404">
    <property type="entry name" value="MADSDOMAIN"/>
</dbReference>
<keyword evidence="3" id="KW-0238">DNA-binding</keyword>
<dbReference type="PANTHER" id="PTHR11945">
    <property type="entry name" value="MADS BOX PROTEIN"/>
    <property type="match status" value="1"/>
</dbReference>
<evidence type="ECO:0000256" key="3">
    <source>
        <dbReference type="ARBA" id="ARBA00023125"/>
    </source>
</evidence>
<feature type="domain" description="MADS-box" evidence="6">
    <location>
        <begin position="1"/>
        <end position="61"/>
    </location>
</feature>
<dbReference type="Proteomes" id="UP000595140">
    <property type="component" value="Unassembled WGS sequence"/>
</dbReference>
<sequence>MVRTKVEIKRIEDKAKRHTTFTKRRQGLFKKVNELCKRCDAEAAVITFSLAGNAFVYGYPSVESVLNRYNAHSEQQQCLPVDTVCADGQTQHVKDKASVDDSPPPAAAVSNDDVDIESYFNVDAMGLEELDEIRVAMEDMKRKVVHRLNEISGTLTL</sequence>
<keyword evidence="2" id="KW-0805">Transcription regulation</keyword>
<dbReference type="GO" id="GO:0000978">
    <property type="term" value="F:RNA polymerase II cis-regulatory region sequence-specific DNA binding"/>
    <property type="evidence" value="ECO:0007669"/>
    <property type="project" value="TreeGrafter"/>
</dbReference>
<accession>A0A484MVQ1</accession>
<evidence type="ECO:0000259" key="6">
    <source>
        <dbReference type="PROSITE" id="PS50066"/>
    </source>
</evidence>
<dbReference type="GO" id="GO:0005634">
    <property type="term" value="C:nucleus"/>
    <property type="evidence" value="ECO:0007669"/>
    <property type="project" value="UniProtKB-SubCell"/>
</dbReference>
<evidence type="ECO:0000256" key="4">
    <source>
        <dbReference type="ARBA" id="ARBA00023163"/>
    </source>
</evidence>
<proteinExistence type="predicted"/>
<reference evidence="7 8" key="1">
    <citation type="submission" date="2018-04" db="EMBL/GenBank/DDBJ databases">
        <authorList>
            <person name="Vogel A."/>
        </authorList>
    </citation>
    <scope>NUCLEOTIDE SEQUENCE [LARGE SCALE GENOMIC DNA]</scope>
</reference>
<dbReference type="Gene3D" id="3.40.1810.10">
    <property type="entry name" value="Transcription factor, MADS-box"/>
    <property type="match status" value="1"/>
</dbReference>
<evidence type="ECO:0000256" key="2">
    <source>
        <dbReference type="ARBA" id="ARBA00023015"/>
    </source>
</evidence>
<dbReference type="GO" id="GO:0000981">
    <property type="term" value="F:DNA-binding transcription factor activity, RNA polymerase II-specific"/>
    <property type="evidence" value="ECO:0007669"/>
    <property type="project" value="TreeGrafter"/>
</dbReference>
<dbReference type="SUPFAM" id="SSF55455">
    <property type="entry name" value="SRF-like"/>
    <property type="match status" value="1"/>
</dbReference>
<dbReference type="PROSITE" id="PS50066">
    <property type="entry name" value="MADS_BOX_2"/>
    <property type="match status" value="1"/>
</dbReference>
<protein>
    <recommendedName>
        <fullName evidence="6">MADS-box domain-containing protein</fullName>
    </recommendedName>
</protein>
<dbReference type="GO" id="GO:0046983">
    <property type="term" value="F:protein dimerization activity"/>
    <property type="evidence" value="ECO:0007669"/>
    <property type="project" value="InterPro"/>
</dbReference>
<dbReference type="AlphaFoldDB" id="A0A484MVQ1"/>
<evidence type="ECO:0000256" key="1">
    <source>
        <dbReference type="ARBA" id="ARBA00004123"/>
    </source>
</evidence>
<name>A0A484MVQ1_9ASTE</name>
<evidence type="ECO:0000313" key="8">
    <source>
        <dbReference type="Proteomes" id="UP000595140"/>
    </source>
</evidence>
<dbReference type="OrthoDB" id="1896642at2759"/>